<organism evidence="1 2">
    <name type="scientific">Pediococcus pentosaceus</name>
    <dbReference type="NCBI Taxonomy" id="1255"/>
    <lineage>
        <taxon>Bacteria</taxon>
        <taxon>Bacillati</taxon>
        <taxon>Bacillota</taxon>
        <taxon>Bacilli</taxon>
        <taxon>Lactobacillales</taxon>
        <taxon>Lactobacillaceae</taxon>
        <taxon>Pediococcus</taxon>
    </lineage>
</organism>
<evidence type="ECO:0000313" key="2">
    <source>
        <dbReference type="Proteomes" id="UP000472573"/>
    </source>
</evidence>
<reference evidence="2" key="1">
    <citation type="submission" date="2020-03" db="EMBL/GenBank/DDBJ databases">
        <title>SpeciesPrimer: A bioinformatics pipeline dedicated to the design of qPCR primers for the quantification of bacterial species.</title>
        <authorList>
            <person name="Dreier M."/>
            <person name="Berthoud H."/>
            <person name="Shani N."/>
            <person name="Wechsler D."/>
            <person name="Junier P."/>
        </authorList>
    </citation>
    <scope>NUCLEOTIDE SEQUENCE [LARGE SCALE GENOMIC DNA]</scope>
    <source>
        <strain evidence="2">FAM13073</strain>
    </source>
</reference>
<sequence length="113" mass="12904">MLIVVNENKEIVQYASIGELPDSIEYDNTIPEDFRDKFKPSFYMIKDDLIVENPDYKEIKIPAVGASTVEQQLAAISYQQMQDSQEKQALIKQSAQMAYQIMQIQQQLGGQKA</sequence>
<accession>A0ABQ6XKM6</accession>
<proteinExistence type="predicted"/>
<dbReference type="InterPro" id="IPR021358">
    <property type="entry name" value="DUF2977"/>
</dbReference>
<gene>
    <name evidence="1" type="ORF">GBO79_01170</name>
</gene>
<name>A0ABQ6XKM6_PEDPE</name>
<evidence type="ECO:0000313" key="1">
    <source>
        <dbReference type="EMBL" id="KAF0415308.1"/>
    </source>
</evidence>
<protein>
    <submittedName>
        <fullName evidence="1">DUF2977 domain-containing protein</fullName>
    </submittedName>
</protein>
<dbReference type="Pfam" id="PF11192">
    <property type="entry name" value="DUF2977"/>
    <property type="match status" value="1"/>
</dbReference>
<dbReference type="EMBL" id="WENB01000001">
    <property type="protein sequence ID" value="KAF0415308.1"/>
    <property type="molecule type" value="Genomic_DNA"/>
</dbReference>
<dbReference type="Proteomes" id="UP000472573">
    <property type="component" value="Unassembled WGS sequence"/>
</dbReference>
<keyword evidence="2" id="KW-1185">Reference proteome</keyword>
<comment type="caution">
    <text evidence="1">The sequence shown here is derived from an EMBL/GenBank/DDBJ whole genome shotgun (WGS) entry which is preliminary data.</text>
</comment>